<evidence type="ECO:0000256" key="1">
    <source>
        <dbReference type="ARBA" id="ARBA00006594"/>
    </source>
</evidence>
<dbReference type="Proteomes" id="UP000019109">
    <property type="component" value="Unassembled WGS sequence"/>
</dbReference>
<feature type="domain" description="N6 adenine-specific DNA methyltransferase N-terminal" evidence="3">
    <location>
        <begin position="9"/>
        <end position="62"/>
    </location>
</feature>
<dbReference type="Gene3D" id="1.20.1260.30">
    <property type="match status" value="1"/>
</dbReference>
<keyword evidence="2" id="KW-0680">Restriction system</keyword>
<comment type="similarity">
    <text evidence="1">Belongs to the N(4)/N(6)-methyltransferase family.</text>
</comment>
<dbReference type="EMBL" id="BAVR01000019">
    <property type="protein sequence ID" value="GAE88477.1"/>
    <property type="molecule type" value="Genomic_DNA"/>
</dbReference>
<dbReference type="STRING" id="1294263.JCM21531_1921"/>
<keyword evidence="5" id="KW-1185">Reference proteome</keyword>
<reference evidence="4" key="1">
    <citation type="journal article" date="2014" name="Genome Announc.">
        <title>Draft Genome Sequence of Clostridium straminisolvens Strain JCM 21531T, Isolated from a Cellulose-Degrading Bacterial Community.</title>
        <authorList>
            <person name="Yuki M."/>
            <person name="Oshima K."/>
            <person name="Suda W."/>
            <person name="Sakamoto M."/>
            <person name="Kitamura K."/>
            <person name="Iida T."/>
            <person name="Hattori M."/>
            <person name="Ohkuma M."/>
        </authorList>
    </citation>
    <scope>NUCLEOTIDE SEQUENCE [LARGE SCALE GENOMIC DNA]</scope>
    <source>
        <strain evidence="4">JCM 21531</strain>
    </source>
</reference>
<gene>
    <name evidence="4" type="ORF">JCM21531_1921</name>
</gene>
<dbReference type="InterPro" id="IPR022749">
    <property type="entry name" value="D12N6_MeTrfase_N"/>
</dbReference>
<accession>W4V5P1</accession>
<evidence type="ECO:0000259" key="3">
    <source>
        <dbReference type="Pfam" id="PF12161"/>
    </source>
</evidence>
<dbReference type="InterPro" id="IPR029063">
    <property type="entry name" value="SAM-dependent_MTases_sf"/>
</dbReference>
<dbReference type="Pfam" id="PF12161">
    <property type="entry name" value="HsdM_N"/>
    <property type="match status" value="1"/>
</dbReference>
<evidence type="ECO:0000313" key="4">
    <source>
        <dbReference type="EMBL" id="GAE88477.1"/>
    </source>
</evidence>
<protein>
    <submittedName>
        <fullName evidence="4">Type I restriction-modification system</fullName>
    </submittedName>
</protein>
<evidence type="ECO:0000256" key="2">
    <source>
        <dbReference type="ARBA" id="ARBA00022747"/>
    </source>
</evidence>
<dbReference type="GO" id="GO:0009307">
    <property type="term" value="P:DNA restriction-modification system"/>
    <property type="evidence" value="ECO:0007669"/>
    <property type="project" value="UniProtKB-KW"/>
</dbReference>
<comment type="caution">
    <text evidence="4">The sequence shown here is derived from an EMBL/GenBank/DDBJ whole genome shotgun (WGS) entry which is preliminary data.</text>
</comment>
<evidence type="ECO:0000313" key="5">
    <source>
        <dbReference type="Proteomes" id="UP000019109"/>
    </source>
</evidence>
<sequence>MSTVNLGFENNLWEMADKLRGNIEASEYKHVVLGLIFLKYISDAFEERYNELVAEGEGFEEDIDAYTEVNVFTYRKRPVGII</sequence>
<organism evidence="4 5">
    <name type="scientific">Acetivibrio straminisolvens JCM 21531</name>
    <dbReference type="NCBI Taxonomy" id="1294263"/>
    <lineage>
        <taxon>Bacteria</taxon>
        <taxon>Bacillati</taxon>
        <taxon>Bacillota</taxon>
        <taxon>Clostridia</taxon>
        <taxon>Eubacteriales</taxon>
        <taxon>Oscillospiraceae</taxon>
        <taxon>Acetivibrio</taxon>
    </lineage>
</organism>
<dbReference type="SUPFAM" id="SSF53335">
    <property type="entry name" value="S-adenosyl-L-methionine-dependent methyltransferases"/>
    <property type="match status" value="1"/>
</dbReference>
<dbReference type="REBASE" id="80364">
    <property type="entry name" value="M.Cst21531ORF1919P"/>
</dbReference>
<name>W4V5P1_9FIRM</name>
<proteinExistence type="inferred from homology"/>
<dbReference type="AlphaFoldDB" id="W4V5P1"/>
<dbReference type="InterPro" id="IPR038333">
    <property type="entry name" value="T1MK-like_N_sf"/>
</dbReference>